<keyword evidence="2" id="KW-0418">Kinase</keyword>
<proteinExistence type="predicted"/>
<dbReference type="Pfam" id="PF03781">
    <property type="entry name" value="FGE-sulfatase"/>
    <property type="match status" value="1"/>
</dbReference>
<protein>
    <submittedName>
        <fullName evidence="2">Serine or threonine kinase</fullName>
        <ecNumber evidence="2">2.7.11.1</ecNumber>
    </submittedName>
</protein>
<dbReference type="Proteomes" id="UP000254150">
    <property type="component" value="Unassembled WGS sequence"/>
</dbReference>
<feature type="domain" description="Sulfatase-modifying factor enzyme-like" evidence="1">
    <location>
        <begin position="14"/>
        <end position="251"/>
    </location>
</feature>
<dbReference type="SUPFAM" id="SSF56436">
    <property type="entry name" value="C-type lectin-like"/>
    <property type="match status" value="1"/>
</dbReference>
<sequence>MDGNREQGAGGVEAVDWVEVPGGWLLRGTPAEAIEEVAERYARTGVPVEWYRKEAPRSRVRVPAFRIARTQVTVGRWAAFARATGRPSPEAPVDHPVTGVTWEAATAYCRWLGERLGTPGRIRLPTEDEWERAARGDDDREFPWGDTYRTGLANLVDLGLGTTAPVGSFPGGASPYGVLDLAGNADEWTSTRYAPYPGAPAGVPATEEWAFDPHITRGGAFRHDIDLARCARRHGAYERDLAAIGVGFRLAADADTRGTRPRGPRPA</sequence>
<dbReference type="Gene3D" id="3.90.1580.10">
    <property type="entry name" value="paralog of FGE (formylglycine-generating enzyme)"/>
    <property type="match status" value="1"/>
</dbReference>
<dbReference type="PANTHER" id="PTHR23150:SF19">
    <property type="entry name" value="FORMYLGLYCINE-GENERATING ENZYME"/>
    <property type="match status" value="1"/>
</dbReference>
<dbReference type="RefSeq" id="WP_103505902.1">
    <property type="nucleotide sequence ID" value="NZ_UHID01000009.1"/>
</dbReference>
<evidence type="ECO:0000259" key="1">
    <source>
        <dbReference type="Pfam" id="PF03781"/>
    </source>
</evidence>
<dbReference type="InterPro" id="IPR042095">
    <property type="entry name" value="SUMF_sf"/>
</dbReference>
<evidence type="ECO:0000313" key="2">
    <source>
        <dbReference type="EMBL" id="SUP62311.1"/>
    </source>
</evidence>
<gene>
    <name evidence="2" type="primary">pkn1_3</name>
    <name evidence="2" type="ORF">NCTC7807_05476</name>
</gene>
<dbReference type="GO" id="GO:0120147">
    <property type="term" value="F:formylglycine-generating oxidase activity"/>
    <property type="evidence" value="ECO:0007669"/>
    <property type="project" value="TreeGrafter"/>
</dbReference>
<dbReference type="AlphaFoldDB" id="A0A380PAP6"/>
<dbReference type="PANTHER" id="PTHR23150">
    <property type="entry name" value="SULFATASE MODIFYING FACTOR 1, 2"/>
    <property type="match status" value="1"/>
</dbReference>
<dbReference type="InterPro" id="IPR005532">
    <property type="entry name" value="SUMF_dom"/>
</dbReference>
<dbReference type="GO" id="GO:0004674">
    <property type="term" value="F:protein serine/threonine kinase activity"/>
    <property type="evidence" value="ECO:0007669"/>
    <property type="project" value="UniProtKB-EC"/>
</dbReference>
<dbReference type="InterPro" id="IPR051043">
    <property type="entry name" value="Sulfatase_Mod_Factor_Kinase"/>
</dbReference>
<evidence type="ECO:0000313" key="3">
    <source>
        <dbReference type="Proteomes" id="UP000254150"/>
    </source>
</evidence>
<dbReference type="EMBL" id="UHID01000009">
    <property type="protein sequence ID" value="SUP62311.1"/>
    <property type="molecule type" value="Genomic_DNA"/>
</dbReference>
<organism evidence="2 3">
    <name type="scientific">Streptomyces griseus</name>
    <dbReference type="NCBI Taxonomy" id="1911"/>
    <lineage>
        <taxon>Bacteria</taxon>
        <taxon>Bacillati</taxon>
        <taxon>Actinomycetota</taxon>
        <taxon>Actinomycetes</taxon>
        <taxon>Kitasatosporales</taxon>
        <taxon>Streptomycetaceae</taxon>
        <taxon>Streptomyces</taxon>
    </lineage>
</organism>
<dbReference type="InterPro" id="IPR016187">
    <property type="entry name" value="CTDL_fold"/>
</dbReference>
<name>A0A380PAP6_STRGR</name>
<keyword evidence="2" id="KW-0808">Transferase</keyword>
<accession>A0A380PAP6</accession>
<dbReference type="EC" id="2.7.11.1" evidence="2"/>
<reference evidence="2 3" key="1">
    <citation type="submission" date="2018-06" db="EMBL/GenBank/DDBJ databases">
        <authorList>
            <consortium name="Pathogen Informatics"/>
            <person name="Doyle S."/>
        </authorList>
    </citation>
    <scope>NUCLEOTIDE SEQUENCE [LARGE SCALE GENOMIC DNA]</scope>
    <source>
        <strain evidence="2 3">NCTC7807</strain>
    </source>
</reference>